<keyword evidence="2" id="KW-1185">Reference proteome</keyword>
<organism evidence="1 2">
    <name type="scientific">Brevundimonas nasdae</name>
    <dbReference type="NCBI Taxonomy" id="172043"/>
    <lineage>
        <taxon>Bacteria</taxon>
        <taxon>Pseudomonadati</taxon>
        <taxon>Pseudomonadota</taxon>
        <taxon>Alphaproteobacteria</taxon>
        <taxon>Caulobacterales</taxon>
        <taxon>Caulobacteraceae</taxon>
        <taxon>Brevundimonas</taxon>
    </lineage>
</organism>
<evidence type="ECO:0000313" key="2">
    <source>
        <dbReference type="Proteomes" id="UP001302493"/>
    </source>
</evidence>
<dbReference type="EMBL" id="CP119180">
    <property type="protein sequence ID" value="WOB78673.1"/>
    <property type="molecule type" value="Genomic_DNA"/>
</dbReference>
<reference evidence="1" key="1">
    <citation type="submission" date="2023-03" db="EMBL/GenBank/DDBJ databases">
        <title>Genome sequence of Brevundimonas nasdae SJTX8.</title>
        <authorList>
            <person name="Liang R."/>
        </authorList>
    </citation>
    <scope>NUCLEOTIDE SEQUENCE</scope>
    <source>
        <strain evidence="1">X8</strain>
    </source>
</reference>
<proteinExistence type="predicted"/>
<accession>A0ACD4VMB9</accession>
<protein>
    <submittedName>
        <fullName evidence="1">Uncharacterized protein</fullName>
    </submittedName>
</protein>
<name>A0ACD4VMB9_9CAUL</name>
<evidence type="ECO:0000313" key="1">
    <source>
        <dbReference type="EMBL" id="WOB78673.1"/>
    </source>
</evidence>
<sequence length="150" mass="16235">MSTASRFWFVVVMLLAVSVGALALFTAAAPTLDPGKFFYEAVTVEGRVGISSYKGLPVLVITDGEGRNHASRCNPYDRDQACVDLALVRGLRQGQQVNVGFIRAKFWPSADDAIVRLASNDHVFLECADRLDALGVDRSRISGVERVSGC</sequence>
<dbReference type="Proteomes" id="UP001302493">
    <property type="component" value="Chromosome"/>
</dbReference>
<gene>
    <name evidence="1" type="ORF">PZA08_00515</name>
</gene>